<dbReference type="InterPro" id="IPR050087">
    <property type="entry name" value="AON_synthase_class-II"/>
</dbReference>
<dbReference type="GO" id="GO:0030170">
    <property type="term" value="F:pyridoxal phosphate binding"/>
    <property type="evidence" value="ECO:0007669"/>
    <property type="project" value="InterPro"/>
</dbReference>
<keyword evidence="3" id="KW-0663">Pyridoxal phosphate</keyword>
<gene>
    <name evidence="5" type="ORF">SAMN06297382_2113</name>
</gene>
<dbReference type="InterPro" id="IPR015424">
    <property type="entry name" value="PyrdxlP-dep_Trfase"/>
</dbReference>
<dbReference type="InterPro" id="IPR004839">
    <property type="entry name" value="Aminotransferase_I/II_large"/>
</dbReference>
<evidence type="ECO:0000256" key="3">
    <source>
        <dbReference type="ARBA" id="ARBA00022898"/>
    </source>
</evidence>
<organism evidence="5 6">
    <name type="scientific">Amphiplicatus metriothermophilus</name>
    <dbReference type="NCBI Taxonomy" id="1519374"/>
    <lineage>
        <taxon>Bacteria</taxon>
        <taxon>Pseudomonadati</taxon>
        <taxon>Pseudomonadota</taxon>
        <taxon>Alphaproteobacteria</taxon>
        <taxon>Parvularculales</taxon>
        <taxon>Parvularculaceae</taxon>
        <taxon>Amphiplicatus</taxon>
    </lineage>
</organism>
<evidence type="ECO:0000256" key="1">
    <source>
        <dbReference type="ARBA" id="ARBA00001933"/>
    </source>
</evidence>
<evidence type="ECO:0000256" key="2">
    <source>
        <dbReference type="ARBA" id="ARBA00022679"/>
    </source>
</evidence>
<feature type="domain" description="Aminotransferase class I/classII large" evidence="4">
    <location>
        <begin position="49"/>
        <end position="371"/>
    </location>
</feature>
<evidence type="ECO:0000259" key="4">
    <source>
        <dbReference type="Pfam" id="PF00155"/>
    </source>
</evidence>
<keyword evidence="6" id="KW-1185">Reference proteome</keyword>
<keyword evidence="2" id="KW-0808">Transferase</keyword>
<dbReference type="InterPro" id="IPR015422">
    <property type="entry name" value="PyrdxlP-dep_Trfase_small"/>
</dbReference>
<dbReference type="InterPro" id="IPR015421">
    <property type="entry name" value="PyrdxlP-dep_Trfase_major"/>
</dbReference>
<dbReference type="Pfam" id="PF00155">
    <property type="entry name" value="Aminotran_1_2"/>
    <property type="match status" value="1"/>
</dbReference>
<comment type="cofactor">
    <cofactor evidence="1">
        <name>pyridoxal 5'-phosphate</name>
        <dbReference type="ChEBI" id="CHEBI:597326"/>
    </cofactor>
</comment>
<dbReference type="Proteomes" id="UP000198346">
    <property type="component" value="Unassembled WGS sequence"/>
</dbReference>
<protein>
    <submittedName>
        <fullName evidence="5">8-amino-7-oxononanoate synthase</fullName>
    </submittedName>
</protein>
<dbReference type="PANTHER" id="PTHR13693">
    <property type="entry name" value="CLASS II AMINOTRANSFERASE/8-AMINO-7-OXONONANOATE SYNTHASE"/>
    <property type="match status" value="1"/>
</dbReference>
<dbReference type="EMBL" id="FZQA01000004">
    <property type="protein sequence ID" value="SNT74203.1"/>
    <property type="molecule type" value="Genomic_DNA"/>
</dbReference>
<evidence type="ECO:0000313" key="5">
    <source>
        <dbReference type="EMBL" id="SNT74203.1"/>
    </source>
</evidence>
<dbReference type="RefSeq" id="WP_089412574.1">
    <property type="nucleotide sequence ID" value="NZ_FZQA01000004.1"/>
</dbReference>
<dbReference type="SUPFAM" id="SSF53383">
    <property type="entry name" value="PLP-dependent transferases"/>
    <property type="match status" value="1"/>
</dbReference>
<dbReference type="Gene3D" id="3.40.640.10">
    <property type="entry name" value="Type I PLP-dependent aspartate aminotransferase-like (Major domain)"/>
    <property type="match status" value="1"/>
</dbReference>
<dbReference type="PANTHER" id="PTHR13693:SF100">
    <property type="entry name" value="8-AMINO-7-OXONONANOATE SYNTHASE"/>
    <property type="match status" value="1"/>
</dbReference>
<dbReference type="GO" id="GO:0009102">
    <property type="term" value="P:biotin biosynthetic process"/>
    <property type="evidence" value="ECO:0007669"/>
    <property type="project" value="TreeGrafter"/>
</dbReference>
<dbReference type="AlphaFoldDB" id="A0A239PVZ9"/>
<dbReference type="OrthoDB" id="9807157at2"/>
<dbReference type="GO" id="GO:0008710">
    <property type="term" value="F:8-amino-7-oxononanoate synthase activity"/>
    <property type="evidence" value="ECO:0007669"/>
    <property type="project" value="TreeGrafter"/>
</dbReference>
<sequence length="381" mass="39611">MTTSRNGAQSLVAYAEEKLAALADKRLTRRLVPTRRGEAARAARDGAALISFCDNDYLGLSQDPRVKKAAAEAALEYGAGAGASRLVTGDCPLYGALEERLARMKGTEAALVFGSGYLANVSAIPVLVRPGDRALLDERSHACMFAGARLSGAHVETFRHNDAGDLARRLAAARSPRALVLTETVFSMDGDRAPLDAIAAACEEAGAWLMTDDAHGLGVVPGDNPAPVQMGTLSKAAGAYGGYVCGPRALIELLVNRARGLVFTTGLPPAALGASIAALDIMAREPERGAKARANAALFCRLIDAPAPESAIVPVILGDPEAALAASQRLSEAGFLVAAIRPPSVPEGTARLRVAFSAVHQAADIERLAAHVRAILREAGR</sequence>
<accession>A0A239PVZ9</accession>
<dbReference type="Gene3D" id="3.90.1150.10">
    <property type="entry name" value="Aspartate Aminotransferase, domain 1"/>
    <property type="match status" value="1"/>
</dbReference>
<name>A0A239PVZ9_9PROT</name>
<evidence type="ECO:0000313" key="6">
    <source>
        <dbReference type="Proteomes" id="UP000198346"/>
    </source>
</evidence>
<proteinExistence type="predicted"/>
<reference evidence="5 6" key="1">
    <citation type="submission" date="2017-07" db="EMBL/GenBank/DDBJ databases">
        <authorList>
            <person name="Sun Z.S."/>
            <person name="Albrecht U."/>
            <person name="Echele G."/>
            <person name="Lee C.C."/>
        </authorList>
    </citation>
    <scope>NUCLEOTIDE SEQUENCE [LARGE SCALE GENOMIC DNA]</scope>
    <source>
        <strain evidence="5 6">CGMCC 1.12710</strain>
    </source>
</reference>